<dbReference type="Gene3D" id="3.30.200.20">
    <property type="entry name" value="Phosphorylase Kinase, domain 1"/>
    <property type="match status" value="1"/>
</dbReference>
<feature type="compositionally biased region" description="Pro residues" evidence="8">
    <location>
        <begin position="320"/>
        <end position="330"/>
    </location>
</feature>
<reference evidence="10" key="1">
    <citation type="journal article" date="2020" name="New Phytol.">
        <title>Comparative genomics reveals dynamic genome evolution in host specialist ectomycorrhizal fungi.</title>
        <authorList>
            <person name="Lofgren L.A."/>
            <person name="Nguyen N.H."/>
            <person name="Vilgalys R."/>
            <person name="Ruytinx J."/>
            <person name="Liao H.L."/>
            <person name="Branco S."/>
            <person name="Kuo A."/>
            <person name="LaButti K."/>
            <person name="Lipzen A."/>
            <person name="Andreopoulos W."/>
            <person name="Pangilinan J."/>
            <person name="Riley R."/>
            <person name="Hundley H."/>
            <person name="Na H."/>
            <person name="Barry K."/>
            <person name="Grigoriev I.V."/>
            <person name="Stajich J.E."/>
            <person name="Kennedy P.G."/>
        </authorList>
    </citation>
    <scope>NUCLEOTIDE SEQUENCE</scope>
    <source>
        <strain evidence="10">MN1</strain>
    </source>
</reference>
<evidence type="ECO:0000313" key="11">
    <source>
        <dbReference type="Proteomes" id="UP000807769"/>
    </source>
</evidence>
<dbReference type="PROSITE" id="PS00108">
    <property type="entry name" value="PROTEIN_KINASE_ST"/>
    <property type="match status" value="1"/>
</dbReference>
<dbReference type="RefSeq" id="XP_041192657.1">
    <property type="nucleotide sequence ID" value="XM_041340258.1"/>
</dbReference>
<evidence type="ECO:0000256" key="4">
    <source>
        <dbReference type="ARBA" id="ARBA00022741"/>
    </source>
</evidence>
<dbReference type="Gene3D" id="1.10.510.10">
    <property type="entry name" value="Transferase(Phosphotransferase) domain 1"/>
    <property type="match status" value="1"/>
</dbReference>
<dbReference type="InterPro" id="IPR008271">
    <property type="entry name" value="Ser/Thr_kinase_AS"/>
</dbReference>
<evidence type="ECO:0000256" key="7">
    <source>
        <dbReference type="PROSITE-ProRule" id="PRU10141"/>
    </source>
</evidence>
<evidence type="ECO:0000313" key="10">
    <source>
        <dbReference type="EMBL" id="KAG1815726.1"/>
    </source>
</evidence>
<dbReference type="OrthoDB" id="1668230at2759"/>
<evidence type="ECO:0000259" key="9">
    <source>
        <dbReference type="PROSITE" id="PS50011"/>
    </source>
</evidence>
<protein>
    <submittedName>
        <fullName evidence="10">Kinase-like domain-containing protein</fullName>
    </submittedName>
</protein>
<feature type="domain" description="Protein kinase" evidence="9">
    <location>
        <begin position="425"/>
        <end position="725"/>
    </location>
</feature>
<keyword evidence="4 7" id="KW-0547">Nucleotide-binding</keyword>
<evidence type="ECO:0000256" key="6">
    <source>
        <dbReference type="ARBA" id="ARBA00022840"/>
    </source>
</evidence>
<keyword evidence="3" id="KW-0808">Transferase</keyword>
<dbReference type="InterPro" id="IPR000719">
    <property type="entry name" value="Prot_kinase_dom"/>
</dbReference>
<comment type="caution">
    <text evidence="10">The sequence shown here is derived from an EMBL/GenBank/DDBJ whole genome shotgun (WGS) entry which is preliminary data.</text>
</comment>
<feature type="region of interest" description="Disordered" evidence="8">
    <location>
        <begin position="313"/>
        <end position="361"/>
    </location>
</feature>
<dbReference type="EMBL" id="JABBWG010000018">
    <property type="protein sequence ID" value="KAG1815726.1"/>
    <property type="molecule type" value="Genomic_DNA"/>
</dbReference>
<dbReference type="Proteomes" id="UP000807769">
    <property type="component" value="Unassembled WGS sequence"/>
</dbReference>
<evidence type="ECO:0000256" key="1">
    <source>
        <dbReference type="ARBA" id="ARBA00022527"/>
    </source>
</evidence>
<dbReference type="GeneID" id="64634274"/>
<accession>A0A9P7EA41</accession>
<dbReference type="PROSITE" id="PS50011">
    <property type="entry name" value="PROTEIN_KINASE_DOM"/>
    <property type="match status" value="1"/>
</dbReference>
<dbReference type="InterPro" id="IPR017441">
    <property type="entry name" value="Protein_kinase_ATP_BS"/>
</dbReference>
<keyword evidence="6 7" id="KW-0067">ATP-binding</keyword>
<keyword evidence="2" id="KW-0597">Phosphoprotein</keyword>
<dbReference type="GO" id="GO:0005524">
    <property type="term" value="F:ATP binding"/>
    <property type="evidence" value="ECO:0007669"/>
    <property type="project" value="UniProtKB-UniRule"/>
</dbReference>
<proteinExistence type="predicted"/>
<dbReference type="Pfam" id="PF00069">
    <property type="entry name" value="Pkinase"/>
    <property type="match status" value="1"/>
</dbReference>
<dbReference type="SMART" id="SM00220">
    <property type="entry name" value="S_TKc"/>
    <property type="match status" value="1"/>
</dbReference>
<evidence type="ECO:0000256" key="3">
    <source>
        <dbReference type="ARBA" id="ARBA00022679"/>
    </source>
</evidence>
<evidence type="ECO:0000256" key="2">
    <source>
        <dbReference type="ARBA" id="ARBA00022553"/>
    </source>
</evidence>
<dbReference type="PROSITE" id="PS00107">
    <property type="entry name" value="PROTEIN_KINASE_ATP"/>
    <property type="match status" value="1"/>
</dbReference>
<keyword evidence="11" id="KW-1185">Reference proteome</keyword>
<evidence type="ECO:0000256" key="8">
    <source>
        <dbReference type="SAM" id="MobiDB-lite"/>
    </source>
</evidence>
<organism evidence="10 11">
    <name type="scientific">Suillus subaureus</name>
    <dbReference type="NCBI Taxonomy" id="48587"/>
    <lineage>
        <taxon>Eukaryota</taxon>
        <taxon>Fungi</taxon>
        <taxon>Dikarya</taxon>
        <taxon>Basidiomycota</taxon>
        <taxon>Agaricomycotina</taxon>
        <taxon>Agaricomycetes</taxon>
        <taxon>Agaricomycetidae</taxon>
        <taxon>Boletales</taxon>
        <taxon>Suillineae</taxon>
        <taxon>Suillaceae</taxon>
        <taxon>Suillus</taxon>
    </lineage>
</organism>
<name>A0A9P7EA41_9AGAM</name>
<evidence type="ECO:0000256" key="5">
    <source>
        <dbReference type="ARBA" id="ARBA00022777"/>
    </source>
</evidence>
<dbReference type="InterPro" id="IPR011009">
    <property type="entry name" value="Kinase-like_dom_sf"/>
</dbReference>
<keyword evidence="1" id="KW-0723">Serine/threonine-protein kinase</keyword>
<dbReference type="AlphaFoldDB" id="A0A9P7EA41"/>
<dbReference type="GO" id="GO:0004674">
    <property type="term" value="F:protein serine/threonine kinase activity"/>
    <property type="evidence" value="ECO:0007669"/>
    <property type="project" value="UniProtKB-KW"/>
</dbReference>
<dbReference type="SUPFAM" id="SSF56112">
    <property type="entry name" value="Protein kinase-like (PK-like)"/>
    <property type="match status" value="1"/>
</dbReference>
<dbReference type="PANTHER" id="PTHR24351">
    <property type="entry name" value="RIBOSOMAL PROTEIN S6 KINASE"/>
    <property type="match status" value="1"/>
</dbReference>
<feature type="binding site" evidence="7">
    <location>
        <position position="453"/>
    </location>
    <ligand>
        <name>ATP</name>
        <dbReference type="ChEBI" id="CHEBI:30616"/>
    </ligand>
</feature>
<gene>
    <name evidence="10" type="ORF">BJ212DRAFT_1481483</name>
</gene>
<sequence length="832" mass="91831">MALKHLLARIFKRFRKSGSAPALNVTTAATPAPASNVSSLCVAPLTERSPATQAIFPVNVNLRFHVVLSPTADGAHMSIEQSQVLPTLGTSCEGHAHTTQGPVPLLETSPSNSPVVFNIEMTATQPAEIVGTIPGSVLPSVQGLNLFGLDTTCPQDEQQPSNMAALTRPASLMDAAQDYNIQCIAPVEVQPRTVLVTPHSLLSKIVVATPVLARTTQTIESKDIETPQKCAGARPLIQIAGPSVGPTAEAVVPSMMPTIPNELSSQKARLGLQQYDFVFPHFPLGQLLSPATHAPSHKSRIDRQRYNSLIPQLQCDQSPSPAPHESPRYPPGLKLPADKKPGVQAGHLRSVPSIHPTQQGSVFKLRQDVTQRNLDNDASPRPPRGNVALNLADVFPTLGSSASNFQLISNNGNLAYSIQAGGHKYVATAQVGSGGFGYVWYAIKDQKEEVAIKVIDKAGLLARFVYCAKDKRPTMQQLLAGSQVAAAAISSEYEAFKRVTEERSPFLTPLLHAFEDEDNFYFVMRFYPQTLRTRAKFGFMHWQLRLVAAELLLALQHLHRLRVVHLDLKMENVLVTPSGHICIADYGNAEVLDRKLTYQQFHDERMYGASGTDGYLPPERVKGDQGYNFKTDTWTYGSILLELLLINGGHWYSIYHFSDGTHKFGNDHKIPAGYNEERRLAFIRPNDEIDLIQDKDAKDLLYSIFFPQHHAMRPESESIRSHPFFACIDWVKLENRGYDPMFKACLGNAPLQSVDSGKIAIECSHPRLPEFKKVLLEQANNNFALGRMHMDYECPTELAHDAMHGTTCRAPGTKVPRRHVCRCDLPADWNKG</sequence>
<keyword evidence="5 10" id="KW-0418">Kinase</keyword>